<dbReference type="Proteomes" id="UP000062519">
    <property type="component" value="Chromosome 1"/>
</dbReference>
<dbReference type="AlphaFoldDB" id="A0A1B4FED4"/>
<protein>
    <submittedName>
        <fullName evidence="1">Uncharacterized protein</fullName>
    </submittedName>
</protein>
<evidence type="ECO:0000313" key="1">
    <source>
        <dbReference type="EMBL" id="AOJ01922.1"/>
    </source>
</evidence>
<evidence type="ECO:0000313" key="2">
    <source>
        <dbReference type="Proteomes" id="UP000062519"/>
    </source>
</evidence>
<accession>A0A1B4FED4</accession>
<dbReference type="KEGG" id="buu:WS70_08860"/>
<reference evidence="1 2" key="1">
    <citation type="submission" date="2015-12" db="EMBL/GenBank/DDBJ databases">
        <title>Diversity of Burkholderia near neighbor genomes.</title>
        <authorList>
            <person name="Sahl J."/>
            <person name="Wagner D."/>
            <person name="Keim P."/>
        </authorList>
    </citation>
    <scope>NUCLEOTIDE SEQUENCE [LARGE SCALE GENOMIC DNA]</scope>
    <source>
        <strain evidence="1 2">BDU6</strain>
    </source>
</reference>
<dbReference type="EMBL" id="CP013386">
    <property type="protein sequence ID" value="AOJ01922.1"/>
    <property type="molecule type" value="Genomic_DNA"/>
</dbReference>
<proteinExistence type="predicted"/>
<keyword evidence="2" id="KW-1185">Reference proteome</keyword>
<organism evidence="1 2">
    <name type="scientific">Burkholderia mayonis</name>
    <dbReference type="NCBI Taxonomy" id="1385591"/>
    <lineage>
        <taxon>Bacteria</taxon>
        <taxon>Pseudomonadati</taxon>
        <taxon>Pseudomonadota</taxon>
        <taxon>Betaproteobacteria</taxon>
        <taxon>Burkholderiales</taxon>
        <taxon>Burkholderiaceae</taxon>
        <taxon>Burkholderia</taxon>
        <taxon>pseudomallei group</taxon>
    </lineage>
</organism>
<sequence length="68" mass="7759">MNFPFCHADRPSNAFGVDRPVGETARHIETRCRHLDRAAASSTSAAPVRIRFQIGATFFFRHEPMRSR</sequence>
<name>A0A1B4FED4_9BURK</name>
<gene>
    <name evidence="1" type="ORF">WS70_08860</name>
</gene>